<feature type="domain" description="HECT" evidence="3">
    <location>
        <begin position="535"/>
        <end position="613"/>
    </location>
</feature>
<evidence type="ECO:0000256" key="1">
    <source>
        <dbReference type="ARBA" id="ARBA00022786"/>
    </source>
</evidence>
<dbReference type="EMBL" id="OU892290">
    <property type="protein sequence ID" value="CAG9763542.1"/>
    <property type="molecule type" value="Genomic_DNA"/>
</dbReference>
<dbReference type="SUPFAM" id="SSF56204">
    <property type="entry name" value="Hect, E3 ligase catalytic domain"/>
    <property type="match status" value="1"/>
</dbReference>
<name>A0A9N9QBI2_9CUCU</name>
<protein>
    <recommendedName>
        <fullName evidence="3">HECT domain-containing protein</fullName>
    </recommendedName>
</protein>
<feature type="compositionally biased region" description="Basic residues" evidence="2">
    <location>
        <begin position="67"/>
        <end position="76"/>
    </location>
</feature>
<organism evidence="4 5">
    <name type="scientific">Ceutorhynchus assimilis</name>
    <name type="common">cabbage seed weevil</name>
    <dbReference type="NCBI Taxonomy" id="467358"/>
    <lineage>
        <taxon>Eukaryota</taxon>
        <taxon>Metazoa</taxon>
        <taxon>Ecdysozoa</taxon>
        <taxon>Arthropoda</taxon>
        <taxon>Hexapoda</taxon>
        <taxon>Insecta</taxon>
        <taxon>Pterygota</taxon>
        <taxon>Neoptera</taxon>
        <taxon>Endopterygota</taxon>
        <taxon>Coleoptera</taxon>
        <taxon>Polyphaga</taxon>
        <taxon>Cucujiformia</taxon>
        <taxon>Curculionidae</taxon>
        <taxon>Ceutorhynchinae</taxon>
        <taxon>Ceutorhynchus</taxon>
    </lineage>
</organism>
<keyword evidence="1" id="KW-0833">Ubl conjugation pathway</keyword>
<dbReference type="GO" id="GO:0009966">
    <property type="term" value="P:regulation of signal transduction"/>
    <property type="evidence" value="ECO:0007669"/>
    <property type="project" value="UniProtKB-ARBA"/>
</dbReference>
<dbReference type="AlphaFoldDB" id="A0A9N9QBI2"/>
<evidence type="ECO:0000259" key="3">
    <source>
        <dbReference type="Pfam" id="PF00632"/>
    </source>
</evidence>
<keyword evidence="5" id="KW-1185">Reference proteome</keyword>
<evidence type="ECO:0000313" key="4">
    <source>
        <dbReference type="EMBL" id="CAG9763542.1"/>
    </source>
</evidence>
<reference evidence="4" key="1">
    <citation type="submission" date="2022-01" db="EMBL/GenBank/DDBJ databases">
        <authorList>
            <person name="King R."/>
        </authorList>
    </citation>
    <scope>NUCLEOTIDE SEQUENCE</scope>
</reference>
<dbReference type="InterPro" id="IPR000569">
    <property type="entry name" value="HECT_dom"/>
</dbReference>
<dbReference type="InterPro" id="IPR035983">
    <property type="entry name" value="Hect_E3_ubiquitin_ligase"/>
</dbReference>
<dbReference type="GO" id="GO:0004842">
    <property type="term" value="F:ubiquitin-protein transferase activity"/>
    <property type="evidence" value="ECO:0007669"/>
    <property type="project" value="InterPro"/>
</dbReference>
<dbReference type="OrthoDB" id="6745199at2759"/>
<accession>A0A9N9QBI2</accession>
<evidence type="ECO:0000256" key="2">
    <source>
        <dbReference type="SAM" id="MobiDB-lite"/>
    </source>
</evidence>
<proteinExistence type="predicted"/>
<evidence type="ECO:0000313" key="5">
    <source>
        <dbReference type="Proteomes" id="UP001152799"/>
    </source>
</evidence>
<dbReference type="Proteomes" id="UP001152799">
    <property type="component" value="Chromosome 14"/>
</dbReference>
<dbReference type="Gene3D" id="3.30.2410.10">
    <property type="entry name" value="Hect, E3 ligase catalytic domain"/>
    <property type="match status" value="1"/>
</dbReference>
<dbReference type="Pfam" id="PF00632">
    <property type="entry name" value="HECT"/>
    <property type="match status" value="1"/>
</dbReference>
<sequence length="625" mass="71376">MISLKQVKLIDITVVRSMTEDDLKPYSPAHGDRLALKSFASKSRRISLIEKLRTTFDSFGESSQPRPHSKPAKKAKGNNLKETRMIEIGWKIYCPKKKEFRPVRKPTGGTRRISVPKIMKYNDILAKAIDLFFPDGSSSYGHIREFEYELQDYKSLKIVEDIDINKMYEVSGTNTLRFYLATTKHEKDTDFMPAVTKPPDTFTMSLRNSSEPNSLNLERLVENIFGADANESPMDMFYLNENNIYDLPANTSYAPEYAPGSTSRTNTNSVSNTLASLTEIRNMTHNPSDPASFESPPEEREVLIVHRGHVFSEILTAMKERNIQFKHVQVEMILPNGTSEKAEDVGGVLRDAISEFFLTFYDACTMGTELKVPTLRHDFQYKEWEAVAKIIVESYISQQYFPIKIAPVFVKSCLGLELDEKEVLENFLMYVSPSDALLLKKALIDFDSVDIDDILEFCSNYDGKWVPTKDSFEKLLGQIAFEELVQKPNYVQACWQNAFQKNLGDLNLDEIYSKYAPTDKNILCMLDVPENLDDEQRKVVAFLKKFIKESDEKTRSSFLRFCTGSNLANAKILIHFNDNTGLSRAPVAHTCNNLLELPTTYENFMIFRSELNNILNAGVWVMDII</sequence>
<feature type="region of interest" description="Disordered" evidence="2">
    <location>
        <begin position="58"/>
        <end position="78"/>
    </location>
</feature>
<gene>
    <name evidence="4" type="ORF">CEUTPL_LOCUS4200</name>
</gene>